<feature type="signal peptide" evidence="1">
    <location>
        <begin position="1"/>
        <end position="21"/>
    </location>
</feature>
<dbReference type="KEGG" id="fgi:OP10G_2364"/>
<dbReference type="HOGENOM" id="CLU_846626_0_0_0"/>
<name>A0A068NQS3_FIMGI</name>
<dbReference type="RefSeq" id="WP_025225708.1">
    <property type="nucleotide sequence ID" value="NZ_CP007139.1"/>
</dbReference>
<evidence type="ECO:0000259" key="2">
    <source>
        <dbReference type="Pfam" id="PF14343"/>
    </source>
</evidence>
<accession>A0A068NQS3</accession>
<protein>
    <recommendedName>
        <fullName evidence="2">PrcB C-terminal domain-containing protein</fullName>
    </recommendedName>
</protein>
<dbReference type="EMBL" id="CP007139">
    <property type="protein sequence ID" value="AIE85732.1"/>
    <property type="molecule type" value="Genomic_DNA"/>
</dbReference>
<dbReference type="AlphaFoldDB" id="A0A068NQS3"/>
<reference evidence="3 4" key="1">
    <citation type="journal article" date="2014" name="PLoS ONE">
        <title>The first complete genome sequence of the class fimbriimonadia in the phylum armatimonadetes.</title>
        <authorList>
            <person name="Hu Z.Y."/>
            <person name="Wang Y.Z."/>
            <person name="Im W.T."/>
            <person name="Wang S.Y."/>
            <person name="Zhao G.P."/>
            <person name="Zheng H.J."/>
            <person name="Quan Z.X."/>
        </authorList>
    </citation>
    <scope>NUCLEOTIDE SEQUENCE [LARGE SCALE GENOMIC DNA]</scope>
    <source>
        <strain evidence="3">Gsoil 348</strain>
    </source>
</reference>
<sequence>MNALRSAFALFAVAAAALSGAQVNIKPWNPQNQLNWSVLTSGTVSQFKQSSFQILNSQNDLQMYWMNATGQAPQTAPIGVNWMKEKLVAINIGQRPTGGYSVVVQNVVKNGVYGTVYAVEQKPPQGQWVSEHITSPYVIIKVDRSAAQLSLSMSQQEGGSNGGVSVYGPGLFRYNPANYDRQGGGGFVDPRFQADWSSFQSGRRSKVAAAGMVTLNNLSDWQRCWEKITGDPPQTAPGGVDWMKYRLVAINLGQRPTTGFDIKVINVERHGVYGVIRAVEEIPVAGARVRHRSTTPWVVIKVQREISQFNIDVTQREGNGDLRYNDGD</sequence>
<dbReference type="STRING" id="661478.OP10G_2364"/>
<dbReference type="Proteomes" id="UP000027982">
    <property type="component" value="Chromosome"/>
</dbReference>
<gene>
    <name evidence="3" type="ORF">OP10G_2364</name>
</gene>
<proteinExistence type="predicted"/>
<evidence type="ECO:0000313" key="4">
    <source>
        <dbReference type="Proteomes" id="UP000027982"/>
    </source>
</evidence>
<dbReference type="InterPro" id="IPR025748">
    <property type="entry name" value="PrcB_C_dom"/>
</dbReference>
<evidence type="ECO:0000256" key="1">
    <source>
        <dbReference type="SAM" id="SignalP"/>
    </source>
</evidence>
<feature type="domain" description="PrcB C-terminal" evidence="2">
    <location>
        <begin position="88"/>
        <end position="143"/>
    </location>
</feature>
<feature type="chain" id="PRO_5001654183" description="PrcB C-terminal domain-containing protein" evidence="1">
    <location>
        <begin position="22"/>
        <end position="328"/>
    </location>
</feature>
<keyword evidence="1" id="KW-0732">Signal</keyword>
<organism evidence="3 4">
    <name type="scientific">Fimbriimonas ginsengisoli Gsoil 348</name>
    <dbReference type="NCBI Taxonomy" id="661478"/>
    <lineage>
        <taxon>Bacteria</taxon>
        <taxon>Bacillati</taxon>
        <taxon>Armatimonadota</taxon>
        <taxon>Fimbriimonadia</taxon>
        <taxon>Fimbriimonadales</taxon>
        <taxon>Fimbriimonadaceae</taxon>
        <taxon>Fimbriimonas</taxon>
    </lineage>
</organism>
<evidence type="ECO:0000313" key="3">
    <source>
        <dbReference type="EMBL" id="AIE85732.1"/>
    </source>
</evidence>
<keyword evidence="4" id="KW-1185">Reference proteome</keyword>
<feature type="domain" description="PrcB C-terminal" evidence="2">
    <location>
        <begin position="248"/>
        <end position="302"/>
    </location>
</feature>
<dbReference type="Pfam" id="PF14343">
    <property type="entry name" value="PrcB_C"/>
    <property type="match status" value="2"/>
</dbReference>